<evidence type="ECO:0000313" key="1">
    <source>
        <dbReference type="EMBL" id="MFD1188339.1"/>
    </source>
</evidence>
<proteinExistence type="predicted"/>
<dbReference type="EMBL" id="JBHTLD010000254">
    <property type="protein sequence ID" value="MFD1188339.1"/>
    <property type="molecule type" value="Genomic_DNA"/>
</dbReference>
<dbReference type="RefSeq" id="WP_377531785.1">
    <property type="nucleotide sequence ID" value="NZ_JBHTLD010000254.1"/>
</dbReference>
<reference evidence="2" key="1">
    <citation type="journal article" date="2019" name="Int. J. Syst. Evol. Microbiol.">
        <title>The Global Catalogue of Microorganisms (GCM) 10K type strain sequencing project: providing services to taxonomists for standard genome sequencing and annotation.</title>
        <authorList>
            <consortium name="The Broad Institute Genomics Platform"/>
            <consortium name="The Broad Institute Genome Sequencing Center for Infectious Disease"/>
            <person name="Wu L."/>
            <person name="Ma J."/>
        </authorList>
    </citation>
    <scope>NUCLEOTIDE SEQUENCE [LARGE SCALE GENOMIC DNA]</scope>
    <source>
        <strain evidence="2">JCM 31319</strain>
    </source>
</reference>
<feature type="non-terminal residue" evidence="1">
    <location>
        <position position="118"/>
    </location>
</feature>
<protein>
    <submittedName>
        <fullName evidence="1">Uncharacterized protein</fullName>
    </submittedName>
</protein>
<accession>A0ABW3STT3</accession>
<organism evidence="1 2">
    <name type="scientific">Pontibacter rugosus</name>
    <dbReference type="NCBI Taxonomy" id="1745966"/>
    <lineage>
        <taxon>Bacteria</taxon>
        <taxon>Pseudomonadati</taxon>
        <taxon>Bacteroidota</taxon>
        <taxon>Cytophagia</taxon>
        <taxon>Cytophagales</taxon>
        <taxon>Hymenobacteraceae</taxon>
        <taxon>Pontibacter</taxon>
    </lineage>
</organism>
<gene>
    <name evidence="1" type="ORF">ACFQ2O_19165</name>
</gene>
<name>A0ABW3STT3_9BACT</name>
<evidence type="ECO:0000313" key="2">
    <source>
        <dbReference type="Proteomes" id="UP001597094"/>
    </source>
</evidence>
<sequence length="118" mass="13356">MKLIFSFILTVLIFCKNDITEIKLNYNRTTDNQVWSNGIDVLTIKASGKEIQKVLTDETGTAAINKAMINKHGAVDVFLTSIGVEELYLTTIDNAAIDLYEVNIPRHYRFKFDRAVCP</sequence>
<keyword evidence="2" id="KW-1185">Reference proteome</keyword>
<comment type="caution">
    <text evidence="1">The sequence shown here is derived from an EMBL/GenBank/DDBJ whole genome shotgun (WGS) entry which is preliminary data.</text>
</comment>
<dbReference type="Proteomes" id="UP001597094">
    <property type="component" value="Unassembled WGS sequence"/>
</dbReference>